<evidence type="ECO:0000313" key="2">
    <source>
        <dbReference type="Proteomes" id="UP000011657"/>
    </source>
</evidence>
<sequence>MSGLRRRIEDVIAELRANWRSDAWWAERIRTRVNSPVQRLLRSRENTLNYLEEDWNVLVVLDACRADLFENVVDEDYFDDVTTVRSPATETKEWLNRTFDGTFGDIVYVAGNPMVSNVKPGAFHDLIEVWRDAWDEESGVLRPEPITEAARTALREHPNKRVIVHYMQPHAPFIDYPELNFSGDADVWGLEVSEAHPNFDAGDDYNNPWEALEAGAIDAADVWEAYEHNLEIVMDEVAALLESTDRRVVVTSDHGNAFGERSWPIPVRLFGHPGHRRHSALTDVPWAVVDGKRRGINTSDVSSETEATEREVKEHLAALGYAEE</sequence>
<proteinExistence type="predicted"/>
<dbReference type="Gene3D" id="3.40.720.10">
    <property type="entry name" value="Alkaline Phosphatase, subunit A"/>
    <property type="match status" value="1"/>
</dbReference>
<evidence type="ECO:0000313" key="1">
    <source>
        <dbReference type="EMBL" id="ELZ19146.1"/>
    </source>
</evidence>
<dbReference type="Proteomes" id="UP000011657">
    <property type="component" value="Unassembled WGS sequence"/>
</dbReference>
<dbReference type="RefSeq" id="WP_008894126.1">
    <property type="nucleotide sequence ID" value="NZ_AOIS01000031.1"/>
</dbReference>
<dbReference type="OrthoDB" id="100846at2157"/>
<dbReference type="SUPFAM" id="SSF53649">
    <property type="entry name" value="Alkaline phosphatase-like"/>
    <property type="match status" value="1"/>
</dbReference>
<name>M0C7A3_9EURY</name>
<dbReference type="EMBL" id="AOIS01000031">
    <property type="protein sequence ID" value="ELZ19146.1"/>
    <property type="molecule type" value="Genomic_DNA"/>
</dbReference>
<organism evidence="1 2">
    <name type="scientific">Haloterrigena salina JCM 13891</name>
    <dbReference type="NCBI Taxonomy" id="1227488"/>
    <lineage>
        <taxon>Archaea</taxon>
        <taxon>Methanobacteriati</taxon>
        <taxon>Methanobacteriota</taxon>
        <taxon>Stenosarchaea group</taxon>
        <taxon>Halobacteria</taxon>
        <taxon>Halobacteriales</taxon>
        <taxon>Natrialbaceae</taxon>
        <taxon>Haloterrigena</taxon>
    </lineage>
</organism>
<evidence type="ECO:0008006" key="3">
    <source>
        <dbReference type="Google" id="ProtNLM"/>
    </source>
</evidence>
<dbReference type="AlphaFoldDB" id="M0C7A3"/>
<dbReference type="PATRIC" id="fig|1227488.3.peg.1795"/>
<keyword evidence="2" id="KW-1185">Reference proteome</keyword>
<comment type="caution">
    <text evidence="1">The sequence shown here is derived from an EMBL/GenBank/DDBJ whole genome shotgun (WGS) entry which is preliminary data.</text>
</comment>
<gene>
    <name evidence="1" type="ORF">C477_09099</name>
</gene>
<accession>M0C7A3</accession>
<reference evidence="1 2" key="1">
    <citation type="journal article" date="2014" name="PLoS Genet.">
        <title>Phylogenetically driven sequencing of extremely halophilic archaea reveals strategies for static and dynamic osmo-response.</title>
        <authorList>
            <person name="Becker E.A."/>
            <person name="Seitzer P.M."/>
            <person name="Tritt A."/>
            <person name="Larsen D."/>
            <person name="Krusor M."/>
            <person name="Yao A.I."/>
            <person name="Wu D."/>
            <person name="Madern D."/>
            <person name="Eisen J.A."/>
            <person name="Darling A.E."/>
            <person name="Facciotti M.T."/>
        </authorList>
    </citation>
    <scope>NUCLEOTIDE SEQUENCE [LARGE SCALE GENOMIC DNA]</scope>
    <source>
        <strain evidence="1 2">JCM 13891</strain>
    </source>
</reference>
<dbReference type="InterPro" id="IPR017850">
    <property type="entry name" value="Alkaline_phosphatase_core_sf"/>
</dbReference>
<dbReference type="eggNOG" id="arCOG04525">
    <property type="taxonomic scope" value="Archaea"/>
</dbReference>
<protein>
    <recommendedName>
        <fullName evidence="3">Sulfatase</fullName>
    </recommendedName>
</protein>
<dbReference type="STRING" id="1227488.C477_09099"/>